<evidence type="ECO:0000259" key="1">
    <source>
        <dbReference type="Pfam" id="PF13530"/>
    </source>
</evidence>
<dbReference type="Pfam" id="PF13527">
    <property type="entry name" value="Acetyltransf_9"/>
    <property type="match status" value="1"/>
</dbReference>
<dbReference type="InterPro" id="IPR036527">
    <property type="entry name" value="SCP2_sterol-bd_dom_sf"/>
</dbReference>
<reference evidence="3 4" key="1">
    <citation type="journal article" date="2019" name="Int. J. Syst. Evol. Microbiol.">
        <title>The Global Catalogue of Microorganisms (GCM) 10K type strain sequencing project: providing services to taxonomists for standard genome sequencing and annotation.</title>
        <authorList>
            <consortium name="The Broad Institute Genomics Platform"/>
            <consortium name="The Broad Institute Genome Sequencing Center for Infectious Disease"/>
            <person name="Wu L."/>
            <person name="Ma J."/>
        </authorList>
    </citation>
    <scope>NUCLEOTIDE SEQUENCE [LARGE SCALE GENOMIC DNA]</scope>
    <source>
        <strain evidence="3 4">JCM 15591</strain>
    </source>
</reference>
<dbReference type="Gene3D" id="3.30.1050.10">
    <property type="entry name" value="SCP2 sterol-binding domain"/>
    <property type="match status" value="1"/>
</dbReference>
<dbReference type="InterPro" id="IPR051554">
    <property type="entry name" value="Acetyltransferase_Eis"/>
</dbReference>
<dbReference type="InterPro" id="IPR041380">
    <property type="entry name" value="Acetyltransf_17"/>
</dbReference>
<dbReference type="PANTHER" id="PTHR37817:SF1">
    <property type="entry name" value="N-ACETYLTRANSFERASE EIS"/>
    <property type="match status" value="1"/>
</dbReference>
<dbReference type="Pfam" id="PF13530">
    <property type="entry name" value="SCP2_2"/>
    <property type="match status" value="1"/>
</dbReference>
<comment type="caution">
    <text evidence="3">The sequence shown here is derived from an EMBL/GenBank/DDBJ whole genome shotgun (WGS) entry which is preliminary data.</text>
</comment>
<proteinExistence type="predicted"/>
<dbReference type="SUPFAM" id="SSF55729">
    <property type="entry name" value="Acyl-CoA N-acyltransferases (Nat)"/>
    <property type="match status" value="1"/>
</dbReference>
<dbReference type="Gene3D" id="3.40.630.30">
    <property type="match status" value="2"/>
</dbReference>
<accession>A0ABN2K8F9</accession>
<gene>
    <name evidence="3" type="ORF">GCM10009810_08650</name>
</gene>
<dbReference type="InterPro" id="IPR016181">
    <property type="entry name" value="Acyl_CoA_acyltransferase"/>
</dbReference>
<protein>
    <submittedName>
        <fullName evidence="3">GNAT family N-acetyltransferase</fullName>
    </submittedName>
</protein>
<feature type="domain" description="Enhanced intracellular survival protein" evidence="1">
    <location>
        <begin position="248"/>
        <end position="341"/>
    </location>
</feature>
<dbReference type="InterPro" id="IPR025559">
    <property type="entry name" value="Eis_dom"/>
</dbReference>
<dbReference type="EMBL" id="BAAAPN010000021">
    <property type="protein sequence ID" value="GAA1750516.1"/>
    <property type="molecule type" value="Genomic_DNA"/>
</dbReference>
<evidence type="ECO:0000313" key="3">
    <source>
        <dbReference type="EMBL" id="GAA1750516.1"/>
    </source>
</evidence>
<dbReference type="SUPFAM" id="SSF55718">
    <property type="entry name" value="SCP-like"/>
    <property type="match status" value="1"/>
</dbReference>
<dbReference type="PANTHER" id="PTHR37817">
    <property type="entry name" value="N-ACETYLTRANSFERASE EIS"/>
    <property type="match status" value="1"/>
</dbReference>
<dbReference type="Pfam" id="PF17668">
    <property type="entry name" value="Acetyltransf_17"/>
    <property type="match status" value="1"/>
</dbReference>
<name>A0ABN2K8F9_9MICO</name>
<organism evidence="3 4">
    <name type="scientific">Nostocoides vanveenii</name>
    <dbReference type="NCBI Taxonomy" id="330835"/>
    <lineage>
        <taxon>Bacteria</taxon>
        <taxon>Bacillati</taxon>
        <taxon>Actinomycetota</taxon>
        <taxon>Actinomycetes</taxon>
        <taxon>Micrococcales</taxon>
        <taxon>Intrasporangiaceae</taxon>
        <taxon>Nostocoides</taxon>
    </lineage>
</organism>
<feature type="domain" description="Eis-like acetyltransferase" evidence="2">
    <location>
        <begin position="126"/>
        <end position="245"/>
    </location>
</feature>
<sequence>MLGLPGPLGGVRAVAVEGLTQVGVHPDHSRRGVLRAMVGSHLEWTRASGRTLAVLKASEPGIYGRFGYGMASVAALTSFPAGTKWTAPQGIVDLAEATHTAMATAEPEHAERLYAVWSACANVHLGMVARSVEDIARTTRDVPELRVGKEPRRLMFATREGVDVGFAWFRRDGAWSAGRPAGTVDVTWFVGVDQGARLALMRRLVDLDLVTSVVNWVAPDDPLVTWLGSPRALDARTTDSVWLRIADLPAAVAERGYAAPCDLRIEVRDHVIPANDGVWRVVADATGIGRAERTDGAPDLTLDIADLGACWLGGQTIGARAEAGFVVEHRPGAVLALDAALRTLTLPAQAADF</sequence>
<evidence type="ECO:0000313" key="4">
    <source>
        <dbReference type="Proteomes" id="UP001501475"/>
    </source>
</evidence>
<dbReference type="Proteomes" id="UP001501475">
    <property type="component" value="Unassembled WGS sequence"/>
</dbReference>
<keyword evidence="4" id="KW-1185">Reference proteome</keyword>
<evidence type="ECO:0000259" key="2">
    <source>
        <dbReference type="Pfam" id="PF17668"/>
    </source>
</evidence>